<reference evidence="7" key="1">
    <citation type="journal article" date="2022" name="Int. J. Syst. Evol. Microbiol.">
        <title>Cellulosimicrobium protaetiae sp. nov., isolated from the gut of the larva of Protaetia brevitarsis seulensis.</title>
        <authorList>
            <person name="Le Han H."/>
            <person name="Nguyen T.T.H."/>
            <person name="Li Z."/>
            <person name="Shin N.R."/>
            <person name="Kim S.G."/>
        </authorList>
    </citation>
    <scope>NUCLEOTIDE SEQUENCE [LARGE SCALE GENOMIC DNA]</scope>
    <source>
        <strain evidence="7">BI34</strain>
    </source>
</reference>
<dbReference type="KEGG" id="cprt:FIC82_001075"/>
<keyword evidence="7" id="KW-1185">Reference proteome</keyword>
<feature type="domain" description="ABC transporter" evidence="5">
    <location>
        <begin position="9"/>
        <end position="238"/>
    </location>
</feature>
<sequence length="243" mass="25547">MARGPVPAVRAGRLARSFGDVDAVRGIDIEVLPGQVHALVGLNGAGKSTLLRLLVGLLRPGSGSAELFGVPAWGAPADVRARVGFVGSGHAYGELTVRENLRTAARLHGSCAREATARADALVESLALGRWAGRRVRTLSDGNRRRVELACALVHDADLLVLDEPTNALDPAGVVEIRESVLRRAAGGAAVLVSSHHLDEMARVATTIDVVHEGRVVGRLPPDGADLERQFFRTVHAAAEAGR</sequence>
<proteinExistence type="inferred from homology"/>
<name>A0A6M5UCA8_9MICO</name>
<dbReference type="SUPFAM" id="SSF52540">
    <property type="entry name" value="P-loop containing nucleoside triphosphate hydrolases"/>
    <property type="match status" value="1"/>
</dbReference>
<evidence type="ECO:0000256" key="4">
    <source>
        <dbReference type="ARBA" id="ARBA00022840"/>
    </source>
</evidence>
<evidence type="ECO:0000256" key="1">
    <source>
        <dbReference type="ARBA" id="ARBA00005417"/>
    </source>
</evidence>
<dbReference type="SMART" id="SM00382">
    <property type="entry name" value="AAA"/>
    <property type="match status" value="1"/>
</dbReference>
<dbReference type="Pfam" id="PF00005">
    <property type="entry name" value="ABC_tran"/>
    <property type="match status" value="1"/>
</dbReference>
<keyword evidence="2" id="KW-0813">Transport</keyword>
<dbReference type="GO" id="GO:0016887">
    <property type="term" value="F:ATP hydrolysis activity"/>
    <property type="evidence" value="ECO:0007669"/>
    <property type="project" value="InterPro"/>
</dbReference>
<dbReference type="Gene3D" id="3.40.50.300">
    <property type="entry name" value="P-loop containing nucleotide triphosphate hydrolases"/>
    <property type="match status" value="1"/>
</dbReference>
<dbReference type="PANTHER" id="PTHR43335:SF4">
    <property type="entry name" value="ABC TRANSPORTER, ATP-BINDING PROTEIN"/>
    <property type="match status" value="1"/>
</dbReference>
<gene>
    <name evidence="6" type="ORF">FIC82_001075</name>
</gene>
<dbReference type="InterPro" id="IPR003439">
    <property type="entry name" value="ABC_transporter-like_ATP-bd"/>
</dbReference>
<dbReference type="GO" id="GO:0005524">
    <property type="term" value="F:ATP binding"/>
    <property type="evidence" value="ECO:0007669"/>
    <property type="project" value="UniProtKB-KW"/>
</dbReference>
<keyword evidence="4 6" id="KW-0067">ATP-binding</keyword>
<keyword evidence="3" id="KW-0547">Nucleotide-binding</keyword>
<dbReference type="RefSeq" id="WP_154797230.1">
    <property type="nucleotide sequence ID" value="NZ_CP052757.1"/>
</dbReference>
<dbReference type="PROSITE" id="PS50893">
    <property type="entry name" value="ABC_TRANSPORTER_2"/>
    <property type="match status" value="1"/>
</dbReference>
<evidence type="ECO:0000256" key="3">
    <source>
        <dbReference type="ARBA" id="ARBA00022741"/>
    </source>
</evidence>
<evidence type="ECO:0000259" key="5">
    <source>
        <dbReference type="PROSITE" id="PS50893"/>
    </source>
</evidence>
<organism evidence="6 7">
    <name type="scientific">Cellulosimicrobium protaetiae</name>
    <dbReference type="NCBI Taxonomy" id="2587808"/>
    <lineage>
        <taxon>Bacteria</taxon>
        <taxon>Bacillati</taxon>
        <taxon>Actinomycetota</taxon>
        <taxon>Actinomycetes</taxon>
        <taxon>Micrococcales</taxon>
        <taxon>Promicromonosporaceae</taxon>
        <taxon>Cellulosimicrobium</taxon>
    </lineage>
</organism>
<dbReference type="InterPro" id="IPR003593">
    <property type="entry name" value="AAA+_ATPase"/>
</dbReference>
<dbReference type="AlphaFoldDB" id="A0A6M5UCA8"/>
<evidence type="ECO:0000313" key="7">
    <source>
        <dbReference type="Proteomes" id="UP000451354"/>
    </source>
</evidence>
<dbReference type="PANTHER" id="PTHR43335">
    <property type="entry name" value="ABC TRANSPORTER, ATP-BINDING PROTEIN"/>
    <property type="match status" value="1"/>
</dbReference>
<protein>
    <submittedName>
        <fullName evidence="6">ABC transporter ATP-binding protein</fullName>
    </submittedName>
</protein>
<dbReference type="Proteomes" id="UP000451354">
    <property type="component" value="Chromosome"/>
</dbReference>
<accession>A0A6M5UCA8</accession>
<dbReference type="InterPro" id="IPR027417">
    <property type="entry name" value="P-loop_NTPase"/>
</dbReference>
<comment type="similarity">
    <text evidence="1">Belongs to the ABC transporter superfamily.</text>
</comment>
<dbReference type="OrthoDB" id="9804819at2"/>
<dbReference type="EMBL" id="CP052757">
    <property type="protein sequence ID" value="QJW35001.1"/>
    <property type="molecule type" value="Genomic_DNA"/>
</dbReference>
<evidence type="ECO:0000256" key="2">
    <source>
        <dbReference type="ARBA" id="ARBA00022448"/>
    </source>
</evidence>
<evidence type="ECO:0000313" key="6">
    <source>
        <dbReference type="EMBL" id="QJW35001.1"/>
    </source>
</evidence>